<evidence type="ECO:0000313" key="5">
    <source>
        <dbReference type="Proteomes" id="UP000721236"/>
    </source>
</evidence>
<evidence type="ECO:0000256" key="1">
    <source>
        <dbReference type="SAM" id="MobiDB-lite"/>
    </source>
</evidence>
<dbReference type="InterPro" id="IPR022742">
    <property type="entry name" value="Hydrolase_4"/>
</dbReference>
<feature type="compositionally biased region" description="Basic and acidic residues" evidence="1">
    <location>
        <begin position="44"/>
        <end position="67"/>
    </location>
</feature>
<dbReference type="Pfam" id="PF12146">
    <property type="entry name" value="Hydrolase_4"/>
    <property type="match status" value="1"/>
</dbReference>
<proteinExistence type="predicted"/>
<feature type="compositionally biased region" description="Low complexity" evidence="1">
    <location>
        <begin position="29"/>
        <end position="40"/>
    </location>
</feature>
<feature type="signal peptide" evidence="2">
    <location>
        <begin position="1"/>
        <end position="30"/>
    </location>
</feature>
<dbReference type="InterPro" id="IPR029058">
    <property type="entry name" value="AB_hydrolase_fold"/>
</dbReference>
<dbReference type="Gene3D" id="3.40.50.1820">
    <property type="entry name" value="alpha/beta hydrolase"/>
    <property type="match status" value="1"/>
</dbReference>
<protein>
    <recommendedName>
        <fullName evidence="3">Serine aminopeptidase S33 domain-containing protein</fullName>
    </recommendedName>
</protein>
<accession>A0ABM8WEC2</accession>
<dbReference type="InterPro" id="IPR050266">
    <property type="entry name" value="AB_hydrolase_sf"/>
</dbReference>
<dbReference type="EMBL" id="CAJZAH010000001">
    <property type="protein sequence ID" value="CAG9165664.1"/>
    <property type="molecule type" value="Genomic_DNA"/>
</dbReference>
<organism evidence="4 5">
    <name type="scientific">Cupriavidus respiraculi</name>
    <dbReference type="NCBI Taxonomy" id="195930"/>
    <lineage>
        <taxon>Bacteria</taxon>
        <taxon>Pseudomonadati</taxon>
        <taxon>Pseudomonadota</taxon>
        <taxon>Betaproteobacteria</taxon>
        <taxon>Burkholderiales</taxon>
        <taxon>Burkholderiaceae</taxon>
        <taxon>Cupriavidus</taxon>
    </lineage>
</organism>
<gene>
    <name evidence="4" type="ORF">LMG21510_00164</name>
</gene>
<name>A0ABM8WEC2_9BURK</name>
<comment type="caution">
    <text evidence="4">The sequence shown here is derived from an EMBL/GenBank/DDBJ whole genome shotgun (WGS) entry which is preliminary data.</text>
</comment>
<keyword evidence="2" id="KW-0732">Signal</keyword>
<dbReference type="RefSeq" id="WP_224039055.1">
    <property type="nucleotide sequence ID" value="NZ_CAJZAH010000001.1"/>
</dbReference>
<evidence type="ECO:0000259" key="3">
    <source>
        <dbReference type="Pfam" id="PF12146"/>
    </source>
</evidence>
<dbReference type="SUPFAM" id="SSF53474">
    <property type="entry name" value="alpha/beta-Hydrolases"/>
    <property type="match status" value="1"/>
</dbReference>
<reference evidence="4 5" key="1">
    <citation type="submission" date="2021-08" db="EMBL/GenBank/DDBJ databases">
        <authorList>
            <person name="Peeters C."/>
        </authorList>
    </citation>
    <scope>NUCLEOTIDE SEQUENCE [LARGE SCALE GENOMIC DNA]</scope>
    <source>
        <strain evidence="4 5">LMG 21510</strain>
    </source>
</reference>
<dbReference type="Proteomes" id="UP000721236">
    <property type="component" value="Unassembled WGS sequence"/>
</dbReference>
<feature type="chain" id="PRO_5045625940" description="Serine aminopeptidase S33 domain-containing protein" evidence="2">
    <location>
        <begin position="31"/>
        <end position="419"/>
    </location>
</feature>
<evidence type="ECO:0000256" key="2">
    <source>
        <dbReference type="SAM" id="SignalP"/>
    </source>
</evidence>
<dbReference type="PROSITE" id="PS51257">
    <property type="entry name" value="PROKAR_LIPOPROTEIN"/>
    <property type="match status" value="1"/>
</dbReference>
<keyword evidence="5" id="KW-1185">Reference proteome</keyword>
<feature type="domain" description="Serine aminopeptidase S33" evidence="3">
    <location>
        <begin position="80"/>
        <end position="211"/>
    </location>
</feature>
<feature type="region of interest" description="Disordered" evidence="1">
    <location>
        <begin position="29"/>
        <end position="67"/>
    </location>
</feature>
<dbReference type="PANTHER" id="PTHR43798">
    <property type="entry name" value="MONOACYLGLYCEROL LIPASE"/>
    <property type="match status" value="1"/>
</dbReference>
<evidence type="ECO:0000313" key="4">
    <source>
        <dbReference type="EMBL" id="CAG9165664.1"/>
    </source>
</evidence>
<sequence length="419" mass="45599">MKTSIRTVSIAGLALSVLLPWIGACTSTPADPSATSAPPSFARHQAEARDALERRRTPVGPDRRAETEWNLPREWRPAGTPRKGMLLVHGLGDSPWSFVDVAPRLAERGYLVRTVLLPGHGTTPSDLLEVSLEDWQRVVREQVAALRGEVPQVYLGGFSTGANLVTAYAQGDDAVAGLLLYSPAFRSGNRYEWLAPWLSLVKPWLLPTGSERPQQTPVRYLNTPTNGFAQYYRSNVAAREALAQKPFDKPALVVMAEHDSVVDAAFVLDTFGARFTHPASRMIWYGATPAFPQGRRDARVLSRPDFLPDERISQFSHMSVLFSPGNALYGRDGTLRLCHNGQEPAAHQRCEAGEPVWYSDWGYREAGKVHARLTFNPYYEWQTGVMLGVLDGGDGGGGGGGDADCAGNAVGAGCASAKR</sequence>
<dbReference type="PANTHER" id="PTHR43798:SF33">
    <property type="entry name" value="HYDROLASE, PUTATIVE (AFU_ORTHOLOGUE AFUA_2G14860)-RELATED"/>
    <property type="match status" value="1"/>
</dbReference>